<dbReference type="InterPro" id="IPR011059">
    <property type="entry name" value="Metal-dep_hydrolase_composite"/>
</dbReference>
<dbReference type="AlphaFoldDB" id="X1D295"/>
<protein>
    <recommendedName>
        <fullName evidence="1">Amidohydrolase 3 domain-containing protein</fullName>
    </recommendedName>
</protein>
<organism evidence="2">
    <name type="scientific">marine sediment metagenome</name>
    <dbReference type="NCBI Taxonomy" id="412755"/>
    <lineage>
        <taxon>unclassified sequences</taxon>
        <taxon>metagenomes</taxon>
        <taxon>ecological metagenomes</taxon>
    </lineage>
</organism>
<dbReference type="PANTHER" id="PTHR42717">
    <property type="entry name" value="DIHYDROOROTASE-RELATED"/>
    <property type="match status" value="1"/>
</dbReference>
<dbReference type="PANTHER" id="PTHR42717:SF1">
    <property type="entry name" value="IMIDAZOLONEPROPIONASE AND RELATED AMIDOHYDROLASES"/>
    <property type="match status" value="1"/>
</dbReference>
<accession>X1D295</accession>
<proteinExistence type="predicted"/>
<dbReference type="Pfam" id="PF07969">
    <property type="entry name" value="Amidohydro_3"/>
    <property type="match status" value="1"/>
</dbReference>
<dbReference type="GO" id="GO:0019213">
    <property type="term" value="F:deacetylase activity"/>
    <property type="evidence" value="ECO:0007669"/>
    <property type="project" value="InterPro"/>
</dbReference>
<reference evidence="2" key="1">
    <citation type="journal article" date="2014" name="Front. Microbiol.">
        <title>High frequency of phylogenetically diverse reductive dehalogenase-homologous genes in deep subseafloor sedimentary metagenomes.</title>
        <authorList>
            <person name="Kawai M."/>
            <person name="Futagami T."/>
            <person name="Toyoda A."/>
            <person name="Takaki Y."/>
            <person name="Nishi S."/>
            <person name="Hori S."/>
            <person name="Arai W."/>
            <person name="Tsubouchi T."/>
            <person name="Morono Y."/>
            <person name="Uchiyama I."/>
            <person name="Ito T."/>
            <person name="Fujiyama A."/>
            <person name="Inagaki F."/>
            <person name="Takami H."/>
        </authorList>
    </citation>
    <scope>NUCLEOTIDE SEQUENCE</scope>
    <source>
        <strain evidence="2">Expedition CK06-06</strain>
    </source>
</reference>
<dbReference type="SUPFAM" id="SSF51338">
    <property type="entry name" value="Composite domain of metallo-dependent hydrolases"/>
    <property type="match status" value="1"/>
</dbReference>
<dbReference type="EMBL" id="BART01021612">
    <property type="protein sequence ID" value="GAH02370.1"/>
    <property type="molecule type" value="Genomic_DNA"/>
</dbReference>
<evidence type="ECO:0000259" key="1">
    <source>
        <dbReference type="Pfam" id="PF07969"/>
    </source>
</evidence>
<gene>
    <name evidence="2" type="ORF">S01H4_39812</name>
</gene>
<dbReference type="GO" id="GO:0016810">
    <property type="term" value="F:hydrolase activity, acting on carbon-nitrogen (but not peptide) bonds"/>
    <property type="evidence" value="ECO:0007669"/>
    <property type="project" value="InterPro"/>
</dbReference>
<evidence type="ECO:0000313" key="2">
    <source>
        <dbReference type="EMBL" id="GAH02370.1"/>
    </source>
</evidence>
<sequence>MTTEKEPYDLIITGGRVIDPETGLDAVRNVGIKGDKIAAVTEEAIQGRETIDATGHVVAPGFIDMHVHNVGIPFGEKLALRDGVTTPLELEAGVHPVDEF</sequence>
<dbReference type="InterPro" id="IPR020043">
    <property type="entry name" value="Deacetylase_Atu3266-like"/>
</dbReference>
<feature type="domain" description="Amidohydrolase 3" evidence="1">
    <location>
        <begin position="49"/>
        <end position="98"/>
    </location>
</feature>
<dbReference type="InterPro" id="IPR013108">
    <property type="entry name" value="Amidohydro_3"/>
</dbReference>
<feature type="non-terminal residue" evidence="2">
    <location>
        <position position="100"/>
    </location>
</feature>
<comment type="caution">
    <text evidence="2">The sequence shown here is derived from an EMBL/GenBank/DDBJ whole genome shotgun (WGS) entry which is preliminary data.</text>
</comment>
<name>X1D295_9ZZZZ</name>
<dbReference type="Gene3D" id="2.30.40.10">
    <property type="entry name" value="Urease, subunit C, domain 1"/>
    <property type="match status" value="1"/>
</dbReference>